<dbReference type="Pfam" id="PF20666">
    <property type="entry name" value="ZW10_C"/>
    <property type="match status" value="1"/>
</dbReference>
<dbReference type="EMBL" id="OW152834">
    <property type="protein sequence ID" value="CAH2055915.1"/>
    <property type="molecule type" value="Genomic_DNA"/>
</dbReference>
<evidence type="ECO:0000313" key="2">
    <source>
        <dbReference type="EMBL" id="CAH2055915.1"/>
    </source>
</evidence>
<dbReference type="PANTHER" id="PTHR12205:SF0">
    <property type="entry name" value="CENTROMERE_KINETOCHORE PROTEIN ZW10 HOMOLOG"/>
    <property type="match status" value="1"/>
</dbReference>
<sequence>MTMIVEHLEESAKLPEKYSRQLILYIKDIAVMYQCIVPKKFKVNLEYCALDIALFFNNCYYLAHSLLGPPWRIILPATLADLLTTVIIECIQDLRVIGLEKISLYLQTQKNDITKKIEDTELPWTHESYQIFDAAINSSLTLMKDLKSSWHNILPVRMYELSICTLAQALCQAMLDKVFADSKPISEELAYMLALRFDDTVLLKAQLLEITDLWGTDKLLSQSYVCEEIRQIVKMRFPEDKYRLKILKEIQ</sequence>
<dbReference type="PANTHER" id="PTHR12205">
    <property type="entry name" value="CENTROMERE/KINETOCHORE PROTEIN ZW10"/>
    <property type="match status" value="1"/>
</dbReference>
<reference evidence="2" key="1">
    <citation type="submission" date="2022-03" db="EMBL/GenBank/DDBJ databases">
        <authorList>
            <person name="Martin H S."/>
        </authorList>
    </citation>
    <scope>NUCLEOTIDE SEQUENCE</scope>
</reference>
<proteinExistence type="predicted"/>
<feature type="domain" description="Centromere/kinetochore protein zw10 C-terminal" evidence="1">
    <location>
        <begin position="1"/>
        <end position="112"/>
    </location>
</feature>
<keyword evidence="3" id="KW-1185">Reference proteome</keyword>
<evidence type="ECO:0000259" key="1">
    <source>
        <dbReference type="Pfam" id="PF20666"/>
    </source>
</evidence>
<name>A0ABN8II35_9NEOP</name>
<organism evidence="2 3">
    <name type="scientific">Iphiclides podalirius</name>
    <name type="common">scarce swallowtail</name>
    <dbReference type="NCBI Taxonomy" id="110791"/>
    <lineage>
        <taxon>Eukaryota</taxon>
        <taxon>Metazoa</taxon>
        <taxon>Ecdysozoa</taxon>
        <taxon>Arthropoda</taxon>
        <taxon>Hexapoda</taxon>
        <taxon>Insecta</taxon>
        <taxon>Pterygota</taxon>
        <taxon>Neoptera</taxon>
        <taxon>Endopterygota</taxon>
        <taxon>Lepidoptera</taxon>
        <taxon>Glossata</taxon>
        <taxon>Ditrysia</taxon>
        <taxon>Papilionoidea</taxon>
        <taxon>Papilionidae</taxon>
        <taxon>Papilioninae</taxon>
        <taxon>Iphiclides</taxon>
    </lineage>
</organism>
<accession>A0ABN8II35</accession>
<feature type="non-terminal residue" evidence="2">
    <location>
        <position position="1"/>
    </location>
</feature>
<dbReference type="Proteomes" id="UP000837857">
    <property type="component" value="Chromosome 22"/>
</dbReference>
<gene>
    <name evidence="2" type="ORF">IPOD504_LOCUS9207</name>
</gene>
<evidence type="ECO:0000313" key="3">
    <source>
        <dbReference type="Proteomes" id="UP000837857"/>
    </source>
</evidence>
<dbReference type="InterPro" id="IPR048343">
    <property type="entry name" value="ZW10_C"/>
</dbReference>
<protein>
    <recommendedName>
        <fullName evidence="1">Centromere/kinetochore protein zw10 C-terminal domain-containing protein</fullName>
    </recommendedName>
</protein>